<organism evidence="2 3">
    <name type="scientific">Sus scrofa</name>
    <name type="common">Pig</name>
    <dbReference type="NCBI Taxonomy" id="9823"/>
    <lineage>
        <taxon>Eukaryota</taxon>
        <taxon>Metazoa</taxon>
        <taxon>Chordata</taxon>
        <taxon>Craniata</taxon>
        <taxon>Vertebrata</taxon>
        <taxon>Euteleostomi</taxon>
        <taxon>Mammalia</taxon>
        <taxon>Eutheria</taxon>
        <taxon>Laurasiatheria</taxon>
        <taxon>Artiodactyla</taxon>
        <taxon>Suina</taxon>
        <taxon>Suidae</taxon>
        <taxon>Sus</taxon>
    </lineage>
</organism>
<dbReference type="Proteomes" id="UP000694728">
    <property type="component" value="Unplaced"/>
</dbReference>
<keyword evidence="1" id="KW-1133">Transmembrane helix</keyword>
<reference evidence="2" key="1">
    <citation type="submission" date="2025-08" db="UniProtKB">
        <authorList>
            <consortium name="Ensembl"/>
        </authorList>
    </citation>
    <scope>IDENTIFICATION</scope>
</reference>
<proteinExistence type="predicted"/>
<dbReference type="AlphaFoldDB" id="A0A8D1G906"/>
<sequence>MSENVLPIFSSRSLMVSHLIFKSLSHFEFIFVHSVRVCSGFIDLHAAVQVSLQYLLKILSFSHFMFLPPLSRSIDHRCQGLFLGFLFCSLGLYVCFGTSTILS</sequence>
<keyword evidence="1" id="KW-0472">Membrane</keyword>
<feature type="transmembrane region" description="Helical" evidence="1">
    <location>
        <begin position="82"/>
        <end position="102"/>
    </location>
</feature>
<evidence type="ECO:0000313" key="2">
    <source>
        <dbReference type="Ensembl" id="ENSSSCP00045001093.1"/>
    </source>
</evidence>
<keyword evidence="1" id="KW-0812">Transmembrane</keyword>
<protein>
    <submittedName>
        <fullName evidence="2">Uncharacterized protein</fullName>
    </submittedName>
</protein>
<accession>A0A8D1G906</accession>
<evidence type="ECO:0000256" key="1">
    <source>
        <dbReference type="SAM" id="Phobius"/>
    </source>
</evidence>
<name>A0A8D1G906_PIG</name>
<evidence type="ECO:0000313" key="3">
    <source>
        <dbReference type="Proteomes" id="UP000694728"/>
    </source>
</evidence>
<dbReference type="Ensembl" id="ENSSSCT00045001753.1">
    <property type="protein sequence ID" value="ENSSSCP00045001093.1"/>
    <property type="gene ID" value="ENSSSCG00045001146.1"/>
</dbReference>